<dbReference type="EMBL" id="ASPP01024028">
    <property type="protein sequence ID" value="ETO09508.1"/>
    <property type="molecule type" value="Genomic_DNA"/>
</dbReference>
<accession>X6M688</accession>
<name>X6M688_RETFI</name>
<evidence type="ECO:0000256" key="2">
    <source>
        <dbReference type="SAM" id="MobiDB-lite"/>
    </source>
</evidence>
<feature type="region of interest" description="Disordered" evidence="2">
    <location>
        <begin position="46"/>
        <end position="76"/>
    </location>
</feature>
<feature type="compositionally biased region" description="Basic and acidic residues" evidence="2">
    <location>
        <begin position="48"/>
        <end position="76"/>
    </location>
</feature>
<comment type="caution">
    <text evidence="3">The sequence shown here is derived from an EMBL/GenBank/DDBJ whole genome shotgun (WGS) entry which is preliminary data.</text>
</comment>
<gene>
    <name evidence="3" type="ORF">RFI_27870</name>
</gene>
<evidence type="ECO:0000256" key="1">
    <source>
        <dbReference type="SAM" id="Coils"/>
    </source>
</evidence>
<organism evidence="3 4">
    <name type="scientific">Reticulomyxa filosa</name>
    <dbReference type="NCBI Taxonomy" id="46433"/>
    <lineage>
        <taxon>Eukaryota</taxon>
        <taxon>Sar</taxon>
        <taxon>Rhizaria</taxon>
        <taxon>Retaria</taxon>
        <taxon>Foraminifera</taxon>
        <taxon>Monothalamids</taxon>
        <taxon>Reticulomyxidae</taxon>
        <taxon>Reticulomyxa</taxon>
    </lineage>
</organism>
<dbReference type="Proteomes" id="UP000023152">
    <property type="component" value="Unassembled WGS sequence"/>
</dbReference>
<keyword evidence="1" id="KW-0175">Coiled coil</keyword>
<sequence length="227" mass="27027">MAGYINPDELNDFVDRATRVQQTVQKLTSDATDETALREADMLMEELSETKRAEERQKKERNDKEKREQQKQMEIEQKGYTKDSGWGIDKYEYYCDRCKFEIYDMAKARAVNGKVGNEGAEQCPQCNGPLQTCQERNRILQERVDALKEEHKRKQRRKQLWEEYYAKKKRSGDKSQASKVTDYKEWEMWEPDLDTNEYMDDDYIPDIPEFKAMALDMRDRAKKRSAK</sequence>
<protein>
    <submittedName>
        <fullName evidence="3">Uncharacterized protein</fullName>
    </submittedName>
</protein>
<feature type="coiled-coil region" evidence="1">
    <location>
        <begin position="130"/>
        <end position="164"/>
    </location>
</feature>
<dbReference type="AlphaFoldDB" id="X6M688"/>
<proteinExistence type="predicted"/>
<evidence type="ECO:0000313" key="4">
    <source>
        <dbReference type="Proteomes" id="UP000023152"/>
    </source>
</evidence>
<reference evidence="3 4" key="1">
    <citation type="journal article" date="2013" name="Curr. Biol.">
        <title>The Genome of the Foraminiferan Reticulomyxa filosa.</title>
        <authorList>
            <person name="Glockner G."/>
            <person name="Hulsmann N."/>
            <person name="Schleicher M."/>
            <person name="Noegel A.A."/>
            <person name="Eichinger L."/>
            <person name="Gallinger C."/>
            <person name="Pawlowski J."/>
            <person name="Sierra R."/>
            <person name="Euteneuer U."/>
            <person name="Pillet L."/>
            <person name="Moustafa A."/>
            <person name="Platzer M."/>
            <person name="Groth M."/>
            <person name="Szafranski K."/>
            <person name="Schliwa M."/>
        </authorList>
    </citation>
    <scope>NUCLEOTIDE SEQUENCE [LARGE SCALE GENOMIC DNA]</scope>
</reference>
<evidence type="ECO:0000313" key="3">
    <source>
        <dbReference type="EMBL" id="ETO09508.1"/>
    </source>
</evidence>
<keyword evidence="4" id="KW-1185">Reference proteome</keyword>